<protein>
    <submittedName>
        <fullName evidence="2">NYN domain-containing protein</fullName>
    </submittedName>
</protein>
<reference evidence="2 3" key="1">
    <citation type="submission" date="2022-04" db="EMBL/GenBank/DDBJ databases">
        <title>Genome diversity in the genus Frankia.</title>
        <authorList>
            <person name="Carlos-Shanley C."/>
            <person name="Hahn D."/>
        </authorList>
    </citation>
    <scope>NUCLEOTIDE SEQUENCE [LARGE SCALE GENOMIC DNA]</scope>
    <source>
        <strain evidence="2 3">Ag45/Mut15</strain>
    </source>
</reference>
<sequence length="436" mass="46861">MSEPLPAPVRQHVVELAAHTLADLSEAEVPSSLIAVRRFTPSKRVRLGALPLAAAVDGDTFRARVAEWIRRHQPELAEAVESAQGPPPAAPPEKVAAVAYLLRVSGWRELVEAAAASTSEDEARHRADEADRTILRLTEQLATSARVAAAEGERLRAQVATARADADEVRRRLRASGDRVRRAQETADASVSAARTERDEALAAAREAEAETRRLRTRIGELESALTGARRDTRESRSVGDARLRVLLDTLMGAANGVRRELDLPPTAGRPADLHARAHDGPSHGPHAFVGARGRPDDDPTLLDEVLAVPGVHLIIDGYNVTKRGYGQLPLHSQRERLLSGLGALVGRHPDSEVTVVFDATAVVARPVGVAMPRGVRVLFSRPGRLADEEIVRLVKLEPQGRPVVVVTSDREVVDNCAAAGARAVPSAALLARLDR</sequence>
<dbReference type="EMBL" id="JALKFT010000021">
    <property type="protein sequence ID" value="MCK9877818.1"/>
    <property type="molecule type" value="Genomic_DNA"/>
</dbReference>
<evidence type="ECO:0000313" key="2">
    <source>
        <dbReference type="EMBL" id="MCK9877818.1"/>
    </source>
</evidence>
<comment type="caution">
    <text evidence="2">The sequence shown here is derived from an EMBL/GenBank/DDBJ whole genome shotgun (WGS) entry which is preliminary data.</text>
</comment>
<gene>
    <name evidence="2" type="ORF">MXD59_18895</name>
</gene>
<evidence type="ECO:0000313" key="3">
    <source>
        <dbReference type="Proteomes" id="UP001201873"/>
    </source>
</evidence>
<dbReference type="PANTHER" id="PTHR34547">
    <property type="entry name" value="YACP-LIKE NYN DOMAIN PROTEIN"/>
    <property type="match status" value="1"/>
</dbReference>
<accession>A0ABT0K3G1</accession>
<feature type="region of interest" description="Disordered" evidence="1">
    <location>
        <begin position="176"/>
        <end position="201"/>
    </location>
</feature>
<proteinExistence type="predicted"/>
<dbReference type="Proteomes" id="UP001201873">
    <property type="component" value="Unassembled WGS sequence"/>
</dbReference>
<feature type="region of interest" description="Disordered" evidence="1">
    <location>
        <begin position="261"/>
        <end position="296"/>
    </location>
</feature>
<feature type="compositionally biased region" description="Basic and acidic residues" evidence="1">
    <location>
        <begin position="272"/>
        <end position="282"/>
    </location>
</feature>
<keyword evidence="3" id="KW-1185">Reference proteome</keyword>
<dbReference type="PANTHER" id="PTHR34547:SF1">
    <property type="entry name" value="YACP-LIKE NYN DOMAIN PROTEIN"/>
    <property type="match status" value="1"/>
</dbReference>
<dbReference type="Pfam" id="PF05991">
    <property type="entry name" value="NYN_YacP"/>
    <property type="match status" value="1"/>
</dbReference>
<feature type="compositionally biased region" description="Basic and acidic residues" evidence="1">
    <location>
        <begin position="176"/>
        <end position="185"/>
    </location>
</feature>
<name>A0ABT0K3G1_9ACTN</name>
<dbReference type="InterPro" id="IPR010298">
    <property type="entry name" value="YacP-like"/>
</dbReference>
<dbReference type="RefSeq" id="WP_248825989.1">
    <property type="nucleotide sequence ID" value="NZ_JALKFT010000021.1"/>
</dbReference>
<evidence type="ECO:0000256" key="1">
    <source>
        <dbReference type="SAM" id="MobiDB-lite"/>
    </source>
</evidence>
<organism evidence="2 3">
    <name type="scientific">Frankia umida</name>
    <dbReference type="NCBI Taxonomy" id="573489"/>
    <lineage>
        <taxon>Bacteria</taxon>
        <taxon>Bacillati</taxon>
        <taxon>Actinomycetota</taxon>
        <taxon>Actinomycetes</taxon>
        <taxon>Frankiales</taxon>
        <taxon>Frankiaceae</taxon>
        <taxon>Frankia</taxon>
    </lineage>
</organism>